<dbReference type="InterPro" id="IPR027417">
    <property type="entry name" value="P-loop_NTPase"/>
</dbReference>
<evidence type="ECO:0000313" key="2">
    <source>
        <dbReference type="Proteomes" id="UP000181962"/>
    </source>
</evidence>
<dbReference type="Pfam" id="PF05621">
    <property type="entry name" value="TniB"/>
    <property type="match status" value="1"/>
</dbReference>
<dbReference type="Proteomes" id="UP000181962">
    <property type="component" value="Chromosome"/>
</dbReference>
<dbReference type="AlphaFoldDB" id="A0A1L3FFE4"/>
<dbReference type="InterPro" id="IPR008868">
    <property type="entry name" value="TniB"/>
</dbReference>
<reference evidence="1 2" key="1">
    <citation type="submission" date="2016-11" db="EMBL/GenBank/DDBJ databases">
        <title>Complete Genome Sequence of Bradyrhizobium sp. strain J5, an isolated from soybean nodule in Hokkaido.</title>
        <authorList>
            <person name="Kanehara K."/>
        </authorList>
    </citation>
    <scope>NUCLEOTIDE SEQUENCE [LARGE SCALE GENOMIC DNA]</scope>
    <source>
        <strain evidence="1 2">J5</strain>
    </source>
</reference>
<accession>A0A1L3FFE4</accession>
<protein>
    <recommendedName>
        <fullName evidence="3">AAA+ ATPase domain-containing protein</fullName>
    </recommendedName>
</protein>
<sequence>MTKTLPAVVGRRSLSSSEDWRTMSASDRLEAVQRIRVFAPDARDCLTRLDERLRGGGPVTSGGAGLLVTGPDGIGKHSLVKHLANSHPPVPSQTIASRGIIVVPPIARPDPVSLTEAIELAAEWRWRERQANGAGPAFQVNRICKALGTRVLAFDRALFLCTQHAIAVEAVPFLVGIMDASQALVVLVGPEVLERRIKATRGLSSRFFKWRLKPIAYGPYWTATVKQFDERLPFENGCLTCETMPERLYVACWGKIPRFAQLAVEAARNRLTQRKSIDALGMADFHRAYAELEPDERTNPFDPQYALSVLRDMVARGPQVSASDLTGAS</sequence>
<dbReference type="EMBL" id="CP017637">
    <property type="protein sequence ID" value="APG12037.1"/>
    <property type="molecule type" value="Genomic_DNA"/>
</dbReference>
<organism evidence="1 2">
    <name type="scientific">Bradyrhizobium japonicum</name>
    <dbReference type="NCBI Taxonomy" id="375"/>
    <lineage>
        <taxon>Bacteria</taxon>
        <taxon>Pseudomonadati</taxon>
        <taxon>Pseudomonadota</taxon>
        <taxon>Alphaproteobacteria</taxon>
        <taxon>Hyphomicrobiales</taxon>
        <taxon>Nitrobacteraceae</taxon>
        <taxon>Bradyrhizobium</taxon>
    </lineage>
</organism>
<name>A0A1L3FFE4_BRAJP</name>
<dbReference type="RefSeq" id="WP_071913993.1">
    <property type="nucleotide sequence ID" value="NZ_CP017637.1"/>
</dbReference>
<evidence type="ECO:0000313" key="1">
    <source>
        <dbReference type="EMBL" id="APG12037.1"/>
    </source>
</evidence>
<dbReference type="SUPFAM" id="SSF52540">
    <property type="entry name" value="P-loop containing nucleoside triphosphate hydrolases"/>
    <property type="match status" value="1"/>
</dbReference>
<proteinExistence type="predicted"/>
<gene>
    <name evidence="1" type="ORF">BKD09_27240</name>
</gene>
<evidence type="ECO:0008006" key="3">
    <source>
        <dbReference type="Google" id="ProtNLM"/>
    </source>
</evidence>